<sequence>MRAMRVWIVTPKGQRTAFVRTQCNNILHGNYFLPSSVEIFLLIQEIGYRNINAVVEKCQIGKKSLLKRGEYGAEQECKVGRRREIPIKKPAEQRFERGSMLISKCSLYREQPLRLWITVKTSRTSVRHIEASQNSLKGRLSVSEFCISKYCGRMHAKVIEGHALNTASDFPPREESTARRFRSFVSSGDGALDARGNVTLVDPELSCIKQLQEGHQRRNVQTVRADSRPAKKRAASAILPGMYSLEQQPMNKLLESRVYTGLWSLAHSLQRRSTSQTDELSYRRRRTTLNIANARLVQNIRKPLRSSANEVSERRLQLIHRLPRPLALSGQHFSSQETTLADLLHSIFTGSTPTQLHEGRPCLDNHLPKYRLSVPVQYRLFTVKACGSVRECVCGGGGGGGEVTRRQLQLQLGKKVHGKRAGKVAVQRRKPRRRALSTIPSRALAAGRYYNNTRHIPPAPRSPPGRLFVGESDHIQRYGGNTASIARRGDKALGVRGSVARIAPSILDLGRGVPKAGGPVGSVISSEAAVDQWVERSQVGPEWSTGYKYIDWSHRGPVGSVISSGAAVDQWVERSQPLNRIGRCCWSAGFLGDLSFTPHYHTGAAPYSPRSPASALKTLLLRAAQISSLTHSPLSVLET</sequence>
<reference evidence="1 2" key="1">
    <citation type="submission" date="2023-02" db="EMBL/GenBank/DDBJ databases">
        <title>LHISI_Scaffold_Assembly.</title>
        <authorList>
            <person name="Stuart O.P."/>
            <person name="Cleave R."/>
            <person name="Magrath M.J.L."/>
            <person name="Mikheyev A.S."/>
        </authorList>
    </citation>
    <scope>NUCLEOTIDE SEQUENCE [LARGE SCALE GENOMIC DNA]</scope>
    <source>
        <strain evidence="1">Daus_M_001</strain>
        <tissue evidence="1">Leg muscle</tissue>
    </source>
</reference>
<dbReference type="Proteomes" id="UP001159363">
    <property type="component" value="Chromosome 1"/>
</dbReference>
<gene>
    <name evidence="1" type="ORF">PR048_000366</name>
</gene>
<dbReference type="EMBL" id="JARBHB010000001">
    <property type="protein sequence ID" value="KAJ8895042.1"/>
    <property type="molecule type" value="Genomic_DNA"/>
</dbReference>
<evidence type="ECO:0000313" key="1">
    <source>
        <dbReference type="EMBL" id="KAJ8895042.1"/>
    </source>
</evidence>
<protein>
    <recommendedName>
        <fullName evidence="3">Ribosomal protein S3</fullName>
    </recommendedName>
</protein>
<evidence type="ECO:0008006" key="3">
    <source>
        <dbReference type="Google" id="ProtNLM"/>
    </source>
</evidence>
<organism evidence="1 2">
    <name type="scientific">Dryococelus australis</name>
    <dbReference type="NCBI Taxonomy" id="614101"/>
    <lineage>
        <taxon>Eukaryota</taxon>
        <taxon>Metazoa</taxon>
        <taxon>Ecdysozoa</taxon>
        <taxon>Arthropoda</taxon>
        <taxon>Hexapoda</taxon>
        <taxon>Insecta</taxon>
        <taxon>Pterygota</taxon>
        <taxon>Neoptera</taxon>
        <taxon>Polyneoptera</taxon>
        <taxon>Phasmatodea</taxon>
        <taxon>Verophasmatodea</taxon>
        <taxon>Anareolatae</taxon>
        <taxon>Phasmatidae</taxon>
        <taxon>Eurycanthinae</taxon>
        <taxon>Dryococelus</taxon>
    </lineage>
</organism>
<proteinExistence type="predicted"/>
<name>A0ABQ9IEY5_9NEOP</name>
<comment type="caution">
    <text evidence="1">The sequence shown here is derived from an EMBL/GenBank/DDBJ whole genome shotgun (WGS) entry which is preliminary data.</text>
</comment>
<keyword evidence="2" id="KW-1185">Reference proteome</keyword>
<evidence type="ECO:0000313" key="2">
    <source>
        <dbReference type="Proteomes" id="UP001159363"/>
    </source>
</evidence>
<accession>A0ABQ9IEY5</accession>